<accession>A0A6I4I5M7</accession>
<dbReference type="EMBL" id="CP066775">
    <property type="protein sequence ID" value="QQL48478.1"/>
    <property type="molecule type" value="Genomic_DNA"/>
</dbReference>
<dbReference type="Proteomes" id="UP000429232">
    <property type="component" value="Chromosome"/>
</dbReference>
<dbReference type="RefSeq" id="WP_157526171.1">
    <property type="nucleotide sequence ID" value="NZ_CP066775.1"/>
</dbReference>
<proteinExistence type="predicted"/>
<reference evidence="1 2" key="1">
    <citation type="submission" date="2020-12" db="EMBL/GenBank/DDBJ databases">
        <title>HMF7856_wgs.fasta genome submission.</title>
        <authorList>
            <person name="Kang H."/>
            <person name="Kim H."/>
            <person name="Joh K."/>
        </authorList>
    </citation>
    <scope>NUCLEOTIDE SEQUENCE [LARGE SCALE GENOMIC DNA]</scope>
    <source>
        <strain evidence="1 2">HMF7856</strain>
    </source>
</reference>
<sequence length="138" mass="14934">MSVIFHVNQKHKQLSDNPEGKYLLIVILCTASAIWLGIAINRISNRLAANPKAVVMSVESGSDHGATEVVRAAQNDPAILKPTLRKDGTLMLGVSNAVDNKQLIAVSYKKLARLKRSTTIKTVIVESADGDRSSPEFP</sequence>
<name>A0A6I4I5M7_9SPHI</name>
<gene>
    <name evidence="1" type="ORF">GO620_009770</name>
</gene>
<dbReference type="AlphaFoldDB" id="A0A6I4I5M7"/>
<evidence type="ECO:0000313" key="2">
    <source>
        <dbReference type="Proteomes" id="UP000429232"/>
    </source>
</evidence>
<dbReference type="KEGG" id="mgik:GO620_009770"/>
<evidence type="ECO:0000313" key="1">
    <source>
        <dbReference type="EMBL" id="QQL48478.1"/>
    </source>
</evidence>
<organism evidence="1 2">
    <name type="scientific">Mucilaginibacter ginkgonis</name>
    <dbReference type="NCBI Taxonomy" id="2682091"/>
    <lineage>
        <taxon>Bacteria</taxon>
        <taxon>Pseudomonadati</taxon>
        <taxon>Bacteroidota</taxon>
        <taxon>Sphingobacteriia</taxon>
        <taxon>Sphingobacteriales</taxon>
        <taxon>Sphingobacteriaceae</taxon>
        <taxon>Mucilaginibacter</taxon>
    </lineage>
</organism>
<keyword evidence="2" id="KW-1185">Reference proteome</keyword>
<protein>
    <submittedName>
        <fullName evidence="1">Uncharacterized protein</fullName>
    </submittedName>
</protein>